<comment type="caution">
    <text evidence="2">The sequence shown here is derived from an EMBL/GenBank/DDBJ whole genome shotgun (WGS) entry which is preliminary data.</text>
</comment>
<keyword evidence="3" id="KW-1185">Reference proteome</keyword>
<evidence type="ECO:0000313" key="2">
    <source>
        <dbReference type="EMBL" id="TID15091.1"/>
    </source>
</evidence>
<name>A0A4Z1NJZ6_9PEZI</name>
<gene>
    <name evidence="2" type="ORF">E6O75_ATG08344</name>
</gene>
<feature type="region of interest" description="Disordered" evidence="1">
    <location>
        <begin position="128"/>
        <end position="204"/>
    </location>
</feature>
<dbReference type="SUPFAM" id="SSF69349">
    <property type="entry name" value="Phage fibre proteins"/>
    <property type="match status" value="1"/>
</dbReference>
<dbReference type="Proteomes" id="UP000298493">
    <property type="component" value="Unassembled WGS sequence"/>
</dbReference>
<accession>A0A4Z1NJZ6</accession>
<reference evidence="2 3" key="1">
    <citation type="submission" date="2019-04" db="EMBL/GenBank/DDBJ databases">
        <title>High contiguity whole genome sequence and gene annotation resource for two Venturia nashicola isolates.</title>
        <authorList>
            <person name="Prokchorchik M."/>
            <person name="Won K."/>
            <person name="Lee Y."/>
            <person name="Choi E.D."/>
            <person name="Segonzac C."/>
            <person name="Sohn K.H."/>
        </authorList>
    </citation>
    <scope>NUCLEOTIDE SEQUENCE [LARGE SCALE GENOMIC DNA]</scope>
    <source>
        <strain evidence="2 3">PRI2</strain>
    </source>
</reference>
<dbReference type="EMBL" id="SNSC02000021">
    <property type="protein sequence ID" value="TID15091.1"/>
    <property type="molecule type" value="Genomic_DNA"/>
</dbReference>
<dbReference type="AlphaFoldDB" id="A0A4Z1NJZ6"/>
<evidence type="ECO:0000256" key="1">
    <source>
        <dbReference type="SAM" id="MobiDB-lite"/>
    </source>
</evidence>
<sequence>MVVETKQVALGSGSLSFSPGMSRRRWMRHDESGRSMITGGARGLNTVSVGLNTNTVYVVTAGASGMEYGMMITGARGLNTWDGIRYDDYWCQGVEYGASGMEYRMHTSPPSTATLCLHTASKVTASADDNTASAGNDNTASASDDNTASASDDNTASASNNNTASASNNNTASASDDNTASASNNNTASASNDNPASASNDNPASVYLYPALKETNGDRVTMLRTGNGTDD</sequence>
<organism evidence="2 3">
    <name type="scientific">Venturia nashicola</name>
    <dbReference type="NCBI Taxonomy" id="86259"/>
    <lineage>
        <taxon>Eukaryota</taxon>
        <taxon>Fungi</taxon>
        <taxon>Dikarya</taxon>
        <taxon>Ascomycota</taxon>
        <taxon>Pezizomycotina</taxon>
        <taxon>Dothideomycetes</taxon>
        <taxon>Pleosporomycetidae</taxon>
        <taxon>Venturiales</taxon>
        <taxon>Venturiaceae</taxon>
        <taxon>Venturia</taxon>
    </lineage>
</organism>
<proteinExistence type="predicted"/>
<protein>
    <submittedName>
        <fullName evidence="2">Another transcription unit protein-like isoform X2</fullName>
    </submittedName>
</protein>
<evidence type="ECO:0000313" key="3">
    <source>
        <dbReference type="Proteomes" id="UP000298493"/>
    </source>
</evidence>